<evidence type="ECO:0000259" key="11">
    <source>
        <dbReference type="Pfam" id="PF06762"/>
    </source>
</evidence>
<feature type="compositionally biased region" description="Basic and acidic residues" evidence="9">
    <location>
        <begin position="78"/>
        <end position="90"/>
    </location>
</feature>
<feature type="domain" description="Lipase maturation factor 1/2 N-terminal" evidence="11">
    <location>
        <begin position="346"/>
        <end position="506"/>
    </location>
</feature>
<dbReference type="Pfam" id="PF04134">
    <property type="entry name" value="DCC1-like"/>
    <property type="match status" value="1"/>
</dbReference>
<keyword evidence="6 10" id="KW-0472">Membrane</keyword>
<dbReference type="PANTHER" id="PTHR14463">
    <property type="entry name" value="LIPASE MATURATION FACTOR"/>
    <property type="match status" value="1"/>
</dbReference>
<feature type="region of interest" description="Disordered" evidence="9">
    <location>
        <begin position="53"/>
        <end position="163"/>
    </location>
</feature>
<evidence type="ECO:0000256" key="3">
    <source>
        <dbReference type="ARBA" id="ARBA00022692"/>
    </source>
</evidence>
<feature type="transmembrane region" description="Helical" evidence="10">
    <location>
        <begin position="467"/>
        <end position="486"/>
    </location>
</feature>
<feature type="compositionally biased region" description="Basic and acidic residues" evidence="9">
    <location>
        <begin position="57"/>
        <end position="71"/>
    </location>
</feature>
<evidence type="ECO:0000313" key="13">
    <source>
        <dbReference type="EMBL" id="WXB17325.1"/>
    </source>
</evidence>
<proteinExistence type="inferred from homology"/>
<keyword evidence="7" id="KW-0325">Glycoprotein</keyword>
<gene>
    <name evidence="13" type="ORF">LZC94_08580</name>
</gene>
<dbReference type="EMBL" id="CP089984">
    <property type="protein sequence ID" value="WXB17325.1"/>
    <property type="molecule type" value="Genomic_DNA"/>
</dbReference>
<evidence type="ECO:0000256" key="6">
    <source>
        <dbReference type="ARBA" id="ARBA00023136"/>
    </source>
</evidence>
<keyword evidence="3 10" id="KW-0812">Transmembrane</keyword>
<feature type="compositionally biased region" description="Basic and acidic residues" evidence="9">
    <location>
        <begin position="97"/>
        <end position="106"/>
    </location>
</feature>
<evidence type="ECO:0000256" key="9">
    <source>
        <dbReference type="SAM" id="MobiDB-lite"/>
    </source>
</evidence>
<organism evidence="13 14">
    <name type="scientific">Pendulispora albinea</name>
    <dbReference type="NCBI Taxonomy" id="2741071"/>
    <lineage>
        <taxon>Bacteria</taxon>
        <taxon>Pseudomonadati</taxon>
        <taxon>Myxococcota</taxon>
        <taxon>Myxococcia</taxon>
        <taxon>Myxococcales</taxon>
        <taxon>Sorangiineae</taxon>
        <taxon>Pendulisporaceae</taxon>
        <taxon>Pendulispora</taxon>
    </lineage>
</organism>
<reference evidence="13 14" key="1">
    <citation type="submission" date="2021-12" db="EMBL/GenBank/DDBJ databases">
        <title>Discovery of the Pendulisporaceae a myxobacterial family with distinct sporulation behavior and unique specialized metabolism.</title>
        <authorList>
            <person name="Garcia R."/>
            <person name="Popoff A."/>
            <person name="Bader C.D."/>
            <person name="Loehr J."/>
            <person name="Walesch S."/>
            <person name="Walt C."/>
            <person name="Boldt J."/>
            <person name="Bunk B."/>
            <person name="Haeckl F.J.F.P.J."/>
            <person name="Gunesch A.P."/>
            <person name="Birkelbach J."/>
            <person name="Nuebel U."/>
            <person name="Pietschmann T."/>
            <person name="Bach T."/>
            <person name="Mueller R."/>
        </authorList>
    </citation>
    <scope>NUCLEOTIDE SEQUENCE [LARGE SCALE GENOMIC DNA]</scope>
    <source>
        <strain evidence="13 14">MSr11954</strain>
    </source>
</reference>
<dbReference type="InterPro" id="IPR009613">
    <property type="entry name" value="LMF"/>
</dbReference>
<dbReference type="InterPro" id="IPR057434">
    <property type="entry name" value="LMF1/2_N"/>
</dbReference>
<feature type="transmembrane region" description="Helical" evidence="10">
    <location>
        <begin position="439"/>
        <end position="460"/>
    </location>
</feature>
<evidence type="ECO:0000256" key="8">
    <source>
        <dbReference type="ARBA" id="ARBA00040643"/>
    </source>
</evidence>
<evidence type="ECO:0000256" key="10">
    <source>
        <dbReference type="SAM" id="Phobius"/>
    </source>
</evidence>
<keyword evidence="14" id="KW-1185">Reference proteome</keyword>
<sequence>MKDSRQVHPELHEERARPLVVYDGDCGFCKRWIARFRLRTGTAVDYLPYQEVARSSTGRDEPSKEPYDSHQTEAPPRTSEHLSDTAEDASRPAGTDPRPHIDEDASRSAGPDPLAHIDEDASRSAGTDPLTHIAEDASRSAGTDPLTHIDEDASRSAGTDPLPHIDEDAFRSAVHLVDVDGTVYRGAHAIFRALAHAPGSRWMAMLYAGSPGFARASEAVYAWVAAHRAAASWLTTLFIGRDVRPATLVLTRWIFLRLLGVCAFAAFASLAVQIPGLIGAQGIVPATELPWPHLGNGMRDGTLVGIAWTGAAASALVALDVATGWALLVAWLLYLLLAHVSGPFLSYQWDALLLETCAAALLLAPWRRIRPSLDAARPPGRMALWLLRFLVFKLMFLSGAVKRLSHDPSWRDLTALQFHYWTQPLPTWTSWYVDKLPPWVHTLSARGVFLIELYLPLLIFIPRRGRWLAFIGFVLLQALIAATGNYGFFNLLATALAVLLLDDAQLLAVLSRFAPRLAQKLAPVRESSLLPAAVRAPARRRLSFAAIAATALLVFSAERTWYAVRGWGEEPALFRAVARAVAPLSLVHTYGLFAVMTTSRNEIVVEGSHDGVAWRTYAFKYKPGDPNRAPRFAPLHMPRLDWQMWFFALSEDCSNEIAYIAFAVRLLQGSPAVLDLLERDPFEGNPPRFVRSRLESYRFTTTAERAATGAYWVREPVGDYCSVLERDSLMQEGLP</sequence>
<evidence type="ECO:0000259" key="12">
    <source>
        <dbReference type="Pfam" id="PF25179"/>
    </source>
</evidence>
<dbReference type="Pfam" id="PF25179">
    <property type="entry name" value="LMF1_C"/>
    <property type="match status" value="1"/>
</dbReference>
<dbReference type="Pfam" id="PF06762">
    <property type="entry name" value="LMF1"/>
    <property type="match status" value="1"/>
</dbReference>
<feature type="transmembrane region" description="Helical" evidence="10">
    <location>
        <begin position="326"/>
        <end position="345"/>
    </location>
</feature>
<comment type="similarity">
    <text evidence="2">Belongs to the lipase maturation factor family.</text>
</comment>
<dbReference type="RefSeq" id="WP_394826955.1">
    <property type="nucleotide sequence ID" value="NZ_CP089984.1"/>
</dbReference>
<protein>
    <recommendedName>
        <fullName evidence="8">Lipase maturation factor 2</fullName>
    </recommendedName>
</protein>
<evidence type="ECO:0000256" key="4">
    <source>
        <dbReference type="ARBA" id="ARBA00022824"/>
    </source>
</evidence>
<keyword evidence="5 10" id="KW-1133">Transmembrane helix</keyword>
<evidence type="ECO:0000256" key="1">
    <source>
        <dbReference type="ARBA" id="ARBA00004477"/>
    </source>
</evidence>
<evidence type="ECO:0000256" key="7">
    <source>
        <dbReference type="ARBA" id="ARBA00023180"/>
    </source>
</evidence>
<comment type="subcellular location">
    <subcellularLocation>
        <location evidence="1">Endoplasmic reticulum membrane</location>
        <topology evidence="1">Multi-pass membrane protein</topology>
    </subcellularLocation>
</comment>
<evidence type="ECO:0000256" key="2">
    <source>
        <dbReference type="ARBA" id="ARBA00005512"/>
    </source>
</evidence>
<name>A0ABZ2M670_9BACT</name>
<keyword evidence="4" id="KW-0256">Endoplasmic reticulum</keyword>
<feature type="domain" description="Lipase maturation factor 1/2 C-terminal" evidence="12">
    <location>
        <begin position="586"/>
        <end position="721"/>
    </location>
</feature>
<accession>A0ABZ2M670</accession>
<dbReference type="InterPro" id="IPR057433">
    <property type="entry name" value="LMF1/2_C"/>
</dbReference>
<dbReference type="PANTHER" id="PTHR14463:SF5">
    <property type="entry name" value="LIPASE MATURATION FACTOR 2"/>
    <property type="match status" value="1"/>
</dbReference>
<dbReference type="InterPro" id="IPR007263">
    <property type="entry name" value="DCC1-like"/>
</dbReference>
<feature type="transmembrane region" description="Helical" evidence="10">
    <location>
        <begin position="382"/>
        <end position="401"/>
    </location>
</feature>
<dbReference type="Proteomes" id="UP001370348">
    <property type="component" value="Chromosome"/>
</dbReference>
<evidence type="ECO:0000256" key="5">
    <source>
        <dbReference type="ARBA" id="ARBA00022989"/>
    </source>
</evidence>
<evidence type="ECO:0000313" key="14">
    <source>
        <dbReference type="Proteomes" id="UP001370348"/>
    </source>
</evidence>
<feature type="transmembrane region" description="Helical" evidence="10">
    <location>
        <begin position="254"/>
        <end position="281"/>
    </location>
</feature>